<evidence type="ECO:0000313" key="5">
    <source>
        <dbReference type="Proteomes" id="UP000027734"/>
    </source>
</evidence>
<keyword evidence="5" id="KW-1185">Reference proteome</keyword>
<gene>
    <name evidence="4" type="ORF">DSW25_04050</name>
</gene>
<keyword evidence="2 3" id="KW-0479">Metal-binding</keyword>
<dbReference type="Proteomes" id="UP000027734">
    <property type="component" value="Unassembled WGS sequence"/>
</dbReference>
<comment type="caution">
    <text evidence="4">The sequence shown here is derived from an EMBL/GenBank/DDBJ whole genome shotgun (WGS) entry which is preliminary data.</text>
</comment>
<name>A0A073IEU0_9RHOB</name>
<dbReference type="PANTHER" id="PTHR37302">
    <property type="entry name" value="SLR1116 PROTEIN"/>
    <property type="match status" value="1"/>
</dbReference>
<dbReference type="Gene3D" id="1.20.120.450">
    <property type="entry name" value="dinb family like domain"/>
    <property type="match status" value="1"/>
</dbReference>
<sequence length="169" mass="19390">MVEKEFVLHMARYNTWQNNQLRKIVQAMDDGELKADRCAFFGSIFNTLNHLLWGDTIWMSRWYSDIATPKTSIAESISMTPTIGAWDAERFRMDGRIRIWAQTLSNVDLRQDISWFSGAIQQDVTKPMGLCVAHMFNHQTHHRGQISQMLSAAGITPPVSDLVFMPEDV</sequence>
<feature type="binding site" evidence="3">
    <location>
        <position position="50"/>
    </location>
    <ligand>
        <name>a divalent metal cation</name>
        <dbReference type="ChEBI" id="CHEBI:60240"/>
    </ligand>
</feature>
<dbReference type="InterPro" id="IPR034660">
    <property type="entry name" value="DinB/YfiT-like"/>
</dbReference>
<evidence type="ECO:0000256" key="3">
    <source>
        <dbReference type="PIRSR" id="PIRSR607837-1"/>
    </source>
</evidence>
<protein>
    <submittedName>
        <fullName evidence="4">DNA damage-inducible protein DinB</fullName>
    </submittedName>
</protein>
<dbReference type="PANTHER" id="PTHR37302:SF1">
    <property type="entry name" value="PROTEIN DINB"/>
    <property type="match status" value="1"/>
</dbReference>
<dbReference type="STRING" id="1300350.Z948_3252"/>
<dbReference type="SUPFAM" id="SSF109854">
    <property type="entry name" value="DinB/YfiT-like putative metalloenzymes"/>
    <property type="match status" value="1"/>
</dbReference>
<evidence type="ECO:0000256" key="1">
    <source>
        <dbReference type="ARBA" id="ARBA00008635"/>
    </source>
</evidence>
<comment type="similarity">
    <text evidence="1">Belongs to the DinB family.</text>
</comment>
<dbReference type="eggNOG" id="COG2318">
    <property type="taxonomic scope" value="Bacteria"/>
</dbReference>
<dbReference type="AlphaFoldDB" id="A0A073IEU0"/>
<feature type="binding site" evidence="3">
    <location>
        <position position="142"/>
    </location>
    <ligand>
        <name>a divalent metal cation</name>
        <dbReference type="ChEBI" id="CHEBI:60240"/>
    </ligand>
</feature>
<accession>A0A073IEU0</accession>
<organism evidence="4 5">
    <name type="scientific">Sulfitobacter donghicola DSW-25 = KCTC 12864 = JCM 14565</name>
    <dbReference type="NCBI Taxonomy" id="1300350"/>
    <lineage>
        <taxon>Bacteria</taxon>
        <taxon>Pseudomonadati</taxon>
        <taxon>Pseudomonadota</taxon>
        <taxon>Alphaproteobacteria</taxon>
        <taxon>Rhodobacterales</taxon>
        <taxon>Roseobacteraceae</taxon>
        <taxon>Sulfitobacter</taxon>
    </lineage>
</organism>
<feature type="binding site" evidence="3">
    <location>
        <position position="138"/>
    </location>
    <ligand>
        <name>a divalent metal cation</name>
        <dbReference type="ChEBI" id="CHEBI:60240"/>
    </ligand>
</feature>
<dbReference type="GO" id="GO:0046872">
    <property type="term" value="F:metal ion binding"/>
    <property type="evidence" value="ECO:0007669"/>
    <property type="project" value="UniProtKB-KW"/>
</dbReference>
<dbReference type="EMBL" id="JAMC01000010">
    <property type="protein sequence ID" value="KEJ87996.1"/>
    <property type="molecule type" value="Genomic_DNA"/>
</dbReference>
<dbReference type="OrthoDB" id="9807509at2"/>
<evidence type="ECO:0000256" key="2">
    <source>
        <dbReference type="ARBA" id="ARBA00022723"/>
    </source>
</evidence>
<dbReference type="Pfam" id="PF05163">
    <property type="entry name" value="DinB"/>
    <property type="match status" value="1"/>
</dbReference>
<dbReference type="InterPro" id="IPR007837">
    <property type="entry name" value="DinB"/>
</dbReference>
<proteinExistence type="inferred from homology"/>
<evidence type="ECO:0000313" key="4">
    <source>
        <dbReference type="EMBL" id="KEJ87996.1"/>
    </source>
</evidence>
<reference evidence="4 5" key="1">
    <citation type="submission" date="2014-01" db="EMBL/GenBank/DDBJ databases">
        <title>Sulfitobacter donghicola JCM 14565 Genome Sequencing.</title>
        <authorList>
            <person name="Lai Q."/>
            <person name="Hong Z."/>
        </authorList>
    </citation>
    <scope>NUCLEOTIDE SEQUENCE [LARGE SCALE GENOMIC DNA]</scope>
    <source>
        <strain evidence="4 5">JCM 14565</strain>
    </source>
</reference>